<keyword evidence="7" id="KW-0479">Metal-binding</keyword>
<evidence type="ECO:0000256" key="9">
    <source>
        <dbReference type="ARBA" id="ARBA00022833"/>
    </source>
</evidence>
<dbReference type="Pfam" id="PF03331">
    <property type="entry name" value="LpxC"/>
    <property type="match status" value="1"/>
</dbReference>
<proteinExistence type="inferred from homology"/>
<dbReference type="GO" id="GO:0103117">
    <property type="term" value="F:UDP-3-O-acyl-N-acetylglucosamine deacetylase activity"/>
    <property type="evidence" value="ECO:0007669"/>
    <property type="project" value="UniProtKB-EC"/>
</dbReference>
<dbReference type="InterPro" id="IPR004463">
    <property type="entry name" value="UDP-acyl_GlcNac_deAcase"/>
</dbReference>
<name>A0A9Y1I2G7_9RHOD</name>
<dbReference type="PANTHER" id="PTHR33694">
    <property type="entry name" value="UDP-3-O-ACYL-N-ACETYLGLUCOSAMINE DEACETYLASE 1, MITOCHONDRIAL-RELATED"/>
    <property type="match status" value="1"/>
</dbReference>
<sequence length="292" mass="33264">MILIKHNYLFCMDKVLSYQKTIGRPISMEGLGLYSQVFSTVILYPAKEDSGIVFYRKDLEGLPIPALIDFVIPSKASTTLGLSKLHCVRTVEHLMAFLKMINITNLKVDIYGPELPISDGSALIWKQMFSIAGIKTQNRVIRSSYIKKDIYLYTNSSHITVYSNPAFAVISTMKGYENRMLAKCNFTYTYILSNKCTLSLIASRTFATPKQVLQLRSIGFFSEEHFNKGLIYSGTKWLNGPLRFISEPMKHKILDTVGDFSLASSLWYIKIVTYETYHALSSEILKVLNMYF</sequence>
<comment type="function">
    <text evidence="12">Involved in the biosynthesis of lipid A, a phosphorylated glycolipid that in bacteria anchors the lipopolysaccharide to the outer membrane of the cell. Lipid A-like molecules in plants may serve as structural components of the outer membranes of mitochondria and/or chloroplasts, or may be involved in signal transduction or plant defense responses.</text>
</comment>
<dbReference type="InterPro" id="IPR020568">
    <property type="entry name" value="Ribosomal_Su5_D2-typ_SF"/>
</dbReference>
<keyword evidence="13" id="KW-0934">Plastid</keyword>
<reference evidence="13" key="1">
    <citation type="journal article" date="2023" name="J. Phycol.">
        <title>Revised classification of the Cyanidiophyceae based on plastid genome data with descriptions of the Cavernulicolales ord. nov. and Galdieriales ord. nov. (Rhodophyta).</title>
        <authorList>
            <person name="Park S.I."/>
            <person name="Cho C.H."/>
            <person name="Ciniglia C."/>
            <person name="Huang T.Y."/>
            <person name="Liu S.L."/>
            <person name="Bustamante D.E."/>
            <person name="Calderon M.S."/>
            <person name="Mansilla A."/>
            <person name="McDermott T."/>
            <person name="Andersen R.A."/>
            <person name="Yoon H.S."/>
        </authorList>
    </citation>
    <scope>NUCLEOTIDE SEQUENCE</scope>
</reference>
<evidence type="ECO:0000256" key="4">
    <source>
        <dbReference type="ARBA" id="ARBA00012745"/>
    </source>
</evidence>
<comment type="cofactor">
    <cofactor evidence="1">
        <name>Zn(2+)</name>
        <dbReference type="ChEBI" id="CHEBI:29105"/>
    </cofactor>
</comment>
<evidence type="ECO:0000256" key="6">
    <source>
        <dbReference type="ARBA" id="ARBA00022556"/>
    </source>
</evidence>
<evidence type="ECO:0000256" key="12">
    <source>
        <dbReference type="ARBA" id="ARBA00024987"/>
    </source>
</evidence>
<protein>
    <recommendedName>
        <fullName evidence="4">UDP-3-O-acyl-N-acetylglucosamine deacetylase</fullName>
        <ecNumber evidence="4">3.5.1.108</ecNumber>
    </recommendedName>
</protein>
<evidence type="ECO:0000256" key="7">
    <source>
        <dbReference type="ARBA" id="ARBA00022723"/>
    </source>
</evidence>
<keyword evidence="8" id="KW-0378">Hydrolase</keyword>
<dbReference type="GO" id="GO:0016020">
    <property type="term" value="C:membrane"/>
    <property type="evidence" value="ECO:0007669"/>
    <property type="project" value="GOC"/>
</dbReference>
<accession>A0A9Y1I2G7</accession>
<dbReference type="InterPro" id="IPR011334">
    <property type="entry name" value="UDP-acyl_GlcNac_deAcase_C"/>
</dbReference>
<dbReference type="Gene3D" id="3.30.1700.10">
    <property type="entry name" value="lpxc deacetylase, domain 2"/>
    <property type="match status" value="1"/>
</dbReference>
<comment type="similarity">
    <text evidence="3">Belongs to the LpxC family.</text>
</comment>
<evidence type="ECO:0000256" key="8">
    <source>
        <dbReference type="ARBA" id="ARBA00022801"/>
    </source>
</evidence>
<dbReference type="Gene3D" id="3.30.230.20">
    <property type="entry name" value="lpxc deacetylase, domain 1"/>
    <property type="match status" value="1"/>
</dbReference>
<dbReference type="GO" id="GO:2001289">
    <property type="term" value="P:lipid X metabolic process"/>
    <property type="evidence" value="ECO:0007669"/>
    <property type="project" value="UniProtKB-ARBA"/>
</dbReference>
<dbReference type="InterPro" id="IPR015870">
    <property type="entry name" value="UDP-acyl_N-AcGlcN_deAcase_N"/>
</dbReference>
<evidence type="ECO:0000313" key="13">
    <source>
        <dbReference type="EMBL" id="WDA99080.1"/>
    </source>
</evidence>
<evidence type="ECO:0000256" key="1">
    <source>
        <dbReference type="ARBA" id="ARBA00001947"/>
    </source>
</evidence>
<dbReference type="EC" id="3.5.1.108" evidence="4"/>
<evidence type="ECO:0000256" key="3">
    <source>
        <dbReference type="ARBA" id="ARBA00006170"/>
    </source>
</evidence>
<keyword evidence="9" id="KW-0862">Zinc</keyword>
<evidence type="ECO:0000256" key="11">
    <source>
        <dbReference type="ARBA" id="ARBA00024535"/>
    </source>
</evidence>
<evidence type="ECO:0000256" key="2">
    <source>
        <dbReference type="ARBA" id="ARBA00005002"/>
    </source>
</evidence>
<evidence type="ECO:0000256" key="5">
    <source>
        <dbReference type="ARBA" id="ARBA00022516"/>
    </source>
</evidence>
<dbReference type="SUPFAM" id="SSF54211">
    <property type="entry name" value="Ribosomal protein S5 domain 2-like"/>
    <property type="match status" value="2"/>
</dbReference>
<keyword evidence="10" id="KW-0443">Lipid metabolism</keyword>
<evidence type="ECO:0000256" key="10">
    <source>
        <dbReference type="ARBA" id="ARBA00023098"/>
    </source>
</evidence>
<organism evidence="13">
    <name type="scientific">Gronococcus sybilensis</name>
    <dbReference type="NCBI Taxonomy" id="3028029"/>
    <lineage>
        <taxon>Eukaryota</taxon>
        <taxon>Rhodophyta</taxon>
        <taxon>Bangiophyceae</taxon>
        <taxon>Cavernulicolales</taxon>
        <taxon>Cavernulicolaceae</taxon>
        <taxon>Gronococcus</taxon>
    </lineage>
</organism>
<geneLocation type="plastid" evidence="13"/>
<dbReference type="GO" id="GO:0009245">
    <property type="term" value="P:lipid A biosynthetic process"/>
    <property type="evidence" value="ECO:0007669"/>
    <property type="project" value="UniProtKB-KW"/>
</dbReference>
<dbReference type="AlphaFoldDB" id="A0A9Y1I2G7"/>
<gene>
    <name evidence="13" type="primary">lpxC</name>
    <name evidence="13" type="ORF">GRSY_075</name>
</gene>
<comment type="catalytic activity">
    <reaction evidence="11">
        <text>a UDP-3-O-[(3R)-3-hydroxyacyl]-N-acetyl-alpha-D-glucosamine + H2O = a UDP-3-O-[(3R)-3-hydroxyacyl]-alpha-D-glucosamine + acetate</text>
        <dbReference type="Rhea" id="RHEA:67816"/>
        <dbReference type="ChEBI" id="CHEBI:15377"/>
        <dbReference type="ChEBI" id="CHEBI:30089"/>
        <dbReference type="ChEBI" id="CHEBI:137740"/>
        <dbReference type="ChEBI" id="CHEBI:173225"/>
        <dbReference type="EC" id="3.5.1.108"/>
    </reaction>
</comment>
<comment type="pathway">
    <text evidence="2">Glycolipid biosynthesis; lipid IV(A) biosynthesis; lipid IV(A) from (3R)-3-hydroxytetradecanoyl-[acyl-carrier-protein] and UDP-N-acetyl-alpha-D-glucosamine: step 2/6.</text>
</comment>
<dbReference type="PANTHER" id="PTHR33694:SF1">
    <property type="entry name" value="UDP-3-O-ACYL-N-ACETYLGLUCOSAMINE DEACETYLASE 1, MITOCHONDRIAL-RELATED"/>
    <property type="match status" value="1"/>
</dbReference>
<dbReference type="EMBL" id="OP616812">
    <property type="protein sequence ID" value="WDA99080.1"/>
    <property type="molecule type" value="Genomic_DNA"/>
</dbReference>
<keyword evidence="6" id="KW-0441">Lipid A biosynthesis</keyword>
<keyword evidence="5" id="KW-0444">Lipid biosynthesis</keyword>
<dbReference type="GO" id="GO:0046872">
    <property type="term" value="F:metal ion binding"/>
    <property type="evidence" value="ECO:0007669"/>
    <property type="project" value="UniProtKB-KW"/>
</dbReference>